<proteinExistence type="predicted"/>
<comment type="caution">
    <text evidence="1">The sequence shown here is derived from an EMBL/GenBank/DDBJ whole genome shotgun (WGS) entry which is preliminary data.</text>
</comment>
<dbReference type="SUPFAM" id="SSF82784">
    <property type="entry name" value="OsmC-like"/>
    <property type="match status" value="1"/>
</dbReference>
<evidence type="ECO:0000313" key="1">
    <source>
        <dbReference type="EMBL" id="MDH7451926.1"/>
    </source>
</evidence>
<dbReference type="Proteomes" id="UP001160550">
    <property type="component" value="Unassembled WGS sequence"/>
</dbReference>
<dbReference type="EC" id="1.11.1.-" evidence="1"/>
<keyword evidence="2" id="KW-1185">Reference proteome</keyword>
<dbReference type="InterPro" id="IPR003718">
    <property type="entry name" value="OsmC/Ohr_fam"/>
</dbReference>
<dbReference type="Pfam" id="PF02566">
    <property type="entry name" value="OsmC"/>
    <property type="match status" value="1"/>
</dbReference>
<dbReference type="InterPro" id="IPR036102">
    <property type="entry name" value="OsmC/Ohrsf"/>
</dbReference>
<protein>
    <submittedName>
        <fullName evidence="1">OsmC family protein</fullName>
        <ecNumber evidence="1">1.11.1.-</ecNumber>
    </submittedName>
</protein>
<keyword evidence="1" id="KW-0560">Oxidoreductase</keyword>
<dbReference type="EMBL" id="JARYGX010000007">
    <property type="protein sequence ID" value="MDH7451926.1"/>
    <property type="molecule type" value="Genomic_DNA"/>
</dbReference>
<dbReference type="GO" id="GO:0004601">
    <property type="term" value="F:peroxidase activity"/>
    <property type="evidence" value="ECO:0007669"/>
    <property type="project" value="UniProtKB-KW"/>
</dbReference>
<accession>A0ABT6MMV6</accession>
<reference evidence="1" key="2">
    <citation type="submission" date="2023-04" db="EMBL/GenBank/DDBJ databases">
        <authorList>
            <person name="Sun J.-Q."/>
        </authorList>
    </citation>
    <scope>NUCLEOTIDE SEQUENCE</scope>
    <source>
        <strain evidence="1">CC-YY355</strain>
    </source>
</reference>
<dbReference type="InterPro" id="IPR015946">
    <property type="entry name" value="KH_dom-like_a/b"/>
</dbReference>
<reference evidence="1" key="1">
    <citation type="journal article" date="2007" name="Int. J. Syst. Evol. Microbiol.">
        <title>Luteimonas composti sp. nov., a moderately thermophilic bacterium isolated from food waste.</title>
        <authorList>
            <person name="Young C.C."/>
            <person name="Kampfer P."/>
            <person name="Chen W.M."/>
            <person name="Yen W.S."/>
            <person name="Arun A.B."/>
            <person name="Lai W.A."/>
            <person name="Shen F.T."/>
            <person name="Rekha P.D."/>
            <person name="Lin K.Y."/>
            <person name="Chou J.H."/>
        </authorList>
    </citation>
    <scope>NUCLEOTIDE SEQUENCE</scope>
    <source>
        <strain evidence="1">CC-YY355</strain>
    </source>
</reference>
<dbReference type="RefSeq" id="WP_280941130.1">
    <property type="nucleotide sequence ID" value="NZ_JARYGX010000007.1"/>
</dbReference>
<organism evidence="1 2">
    <name type="scientific">Luteimonas composti</name>
    <dbReference type="NCBI Taxonomy" id="398257"/>
    <lineage>
        <taxon>Bacteria</taxon>
        <taxon>Pseudomonadati</taxon>
        <taxon>Pseudomonadota</taxon>
        <taxon>Gammaproteobacteria</taxon>
        <taxon>Lysobacterales</taxon>
        <taxon>Lysobacteraceae</taxon>
        <taxon>Luteimonas</taxon>
    </lineage>
</organism>
<dbReference type="Gene3D" id="3.30.300.20">
    <property type="match status" value="1"/>
</dbReference>
<name>A0ABT6MMV6_9GAMM</name>
<keyword evidence="1" id="KW-0575">Peroxidase</keyword>
<sequence length="159" mass="17205">MSIDSPIRISLAQDGDYAFRVQFHDTALEPLLTDESPPLGQDQGPNPSRMLLAAVANCLVASLLFALRKQRNTPGPLTAEITAVPQRNAEGRWRIPSAAVTLHLPGHNADYRALDRVLAQFEEFCVVTQSVRQGIDVAVTVVDGEGRVLLGDKSFEAGS</sequence>
<evidence type="ECO:0000313" key="2">
    <source>
        <dbReference type="Proteomes" id="UP001160550"/>
    </source>
</evidence>
<gene>
    <name evidence="1" type="ORF">QF205_02380</name>
</gene>